<keyword evidence="3 5" id="KW-0862">Zinc</keyword>
<dbReference type="Proteomes" id="UP000748752">
    <property type="component" value="Unassembled WGS sequence"/>
</dbReference>
<dbReference type="PRINTS" id="PR00083">
    <property type="entry name" value="HOLDHDRGNASE"/>
</dbReference>
<dbReference type="InterPro" id="IPR012131">
    <property type="entry name" value="Hstdl_DH"/>
</dbReference>
<feature type="binding site" evidence="5">
    <location>
        <position position="240"/>
    </location>
    <ligand>
        <name>substrate</name>
    </ligand>
</feature>
<dbReference type="PANTHER" id="PTHR21256">
    <property type="entry name" value="HISTIDINOL DEHYDROGENASE HDH"/>
    <property type="match status" value="1"/>
</dbReference>
<dbReference type="EC" id="1.1.1.23" evidence="5"/>
<dbReference type="InterPro" id="IPR016161">
    <property type="entry name" value="Ald_DH/histidinol_DH"/>
</dbReference>
<feature type="binding site" evidence="5">
    <location>
        <position position="262"/>
    </location>
    <ligand>
        <name>substrate</name>
    </ligand>
</feature>
<reference evidence="8 9" key="1">
    <citation type="journal article" date="2020" name="Microorganisms">
        <title>Osmotic Adaptation and Compatible Solute Biosynthesis of Phototrophic Bacteria as Revealed from Genome Analyses.</title>
        <authorList>
            <person name="Imhoff J.F."/>
            <person name="Rahn T."/>
            <person name="Kunzel S."/>
            <person name="Keller A."/>
            <person name="Neulinger S.C."/>
        </authorList>
    </citation>
    <scope>NUCLEOTIDE SEQUENCE [LARGE SCALE GENOMIC DNA]</scope>
    <source>
        <strain evidence="8 9">DSM 6210</strain>
    </source>
</reference>
<feature type="binding site" evidence="5">
    <location>
        <position position="364"/>
    </location>
    <ligand>
        <name>Zn(2+)</name>
        <dbReference type="ChEBI" id="CHEBI:29105"/>
    </ligand>
</feature>
<keyword evidence="4 5" id="KW-0560">Oxidoreductase</keyword>
<feature type="binding site" evidence="5">
    <location>
        <position position="265"/>
    </location>
    <ligand>
        <name>substrate</name>
    </ligand>
</feature>
<keyword evidence="5" id="KW-0368">Histidine biosynthesis</keyword>
<comment type="caution">
    <text evidence="8">The sequence shown here is derived from an EMBL/GenBank/DDBJ whole genome shotgun (WGS) entry which is preliminary data.</text>
</comment>
<comment type="catalytic activity">
    <reaction evidence="5">
        <text>L-histidinol + 2 NAD(+) + H2O = L-histidine + 2 NADH + 3 H(+)</text>
        <dbReference type="Rhea" id="RHEA:20641"/>
        <dbReference type="ChEBI" id="CHEBI:15377"/>
        <dbReference type="ChEBI" id="CHEBI:15378"/>
        <dbReference type="ChEBI" id="CHEBI:57540"/>
        <dbReference type="ChEBI" id="CHEBI:57595"/>
        <dbReference type="ChEBI" id="CHEBI:57699"/>
        <dbReference type="ChEBI" id="CHEBI:57945"/>
        <dbReference type="EC" id="1.1.1.23"/>
    </reaction>
</comment>
<organism evidence="8 9">
    <name type="scientific">Thiohalocapsa halophila</name>
    <dbReference type="NCBI Taxonomy" id="69359"/>
    <lineage>
        <taxon>Bacteria</taxon>
        <taxon>Pseudomonadati</taxon>
        <taxon>Pseudomonadota</taxon>
        <taxon>Gammaproteobacteria</taxon>
        <taxon>Chromatiales</taxon>
        <taxon>Chromatiaceae</taxon>
        <taxon>Thiohalocapsa</taxon>
    </lineage>
</organism>
<feature type="binding site" evidence="5">
    <location>
        <position position="418"/>
    </location>
    <ligand>
        <name>substrate</name>
    </ligand>
</feature>
<feature type="binding site" evidence="5">
    <location>
        <position position="364"/>
    </location>
    <ligand>
        <name>substrate</name>
    </ligand>
</feature>
<feature type="binding site" evidence="5">
    <location>
        <position position="331"/>
    </location>
    <ligand>
        <name>substrate</name>
    </ligand>
</feature>
<evidence type="ECO:0000256" key="4">
    <source>
        <dbReference type="ARBA" id="ARBA00023002"/>
    </source>
</evidence>
<dbReference type="HAMAP" id="MF_01024">
    <property type="entry name" value="HisD"/>
    <property type="match status" value="1"/>
</dbReference>
<dbReference type="InterPro" id="IPR001692">
    <property type="entry name" value="Histidinol_DH_CS"/>
</dbReference>
<feature type="binding site" evidence="5">
    <location>
        <position position="423"/>
    </location>
    <ligand>
        <name>Zn(2+)</name>
        <dbReference type="ChEBI" id="CHEBI:29105"/>
    </ligand>
</feature>
<evidence type="ECO:0000256" key="6">
    <source>
        <dbReference type="PIRNR" id="PIRNR000099"/>
    </source>
</evidence>
<comment type="cofactor">
    <cofactor evidence="5">
        <name>Zn(2+)</name>
        <dbReference type="ChEBI" id="CHEBI:29105"/>
    </cofactor>
    <text evidence="5">Binds 1 zinc ion per subunit.</text>
</comment>
<protein>
    <recommendedName>
        <fullName evidence="5">Histidinol dehydrogenase</fullName>
        <shortName evidence="5">HDH</shortName>
        <ecNumber evidence="5">1.1.1.23</ecNumber>
    </recommendedName>
</protein>
<dbReference type="PIRSF" id="PIRSF000099">
    <property type="entry name" value="Histidinol_dh"/>
    <property type="match status" value="1"/>
</dbReference>
<keyword evidence="5" id="KW-0520">NAD</keyword>
<keyword evidence="9" id="KW-1185">Reference proteome</keyword>
<comment type="function">
    <text evidence="5">Catalyzes the sequential NAD-dependent oxidations of L-histidinol to L-histidinaldehyde and then to L-histidine.</text>
</comment>
<feature type="binding site" evidence="5">
    <location>
        <position position="217"/>
    </location>
    <ligand>
        <name>NAD(+)</name>
        <dbReference type="ChEBI" id="CHEBI:57540"/>
    </ligand>
</feature>
<accession>A0ABS1CKI0</accession>
<evidence type="ECO:0000313" key="8">
    <source>
        <dbReference type="EMBL" id="MBK1632433.1"/>
    </source>
</evidence>
<keyword evidence="5" id="KW-0028">Amino-acid biosynthesis</keyword>
<sequence>MPDIARLSTADADFSTRLDDLLAWESVSDREVQRTVEDILDTVRTRGDAALLEYTARFDRWQPEAAAALAIPAARLAQAAEGIPLAQRDALAAAAERIRTYAEHQKMQDWSYREPDGTLLGQKVTPLDRVGLYVPGGKAAYPSSVLMNAIPAKVAGVAELVMVVPTPDGQQNELVLAAAHIAGVDKAFAVGGAQAVAALAYGTESVPACDKIVGPGNIYVATAKRAVFGQVGIDMVAGPSEILILCDGGTDPDWIAMDLFSQAEHDEDAQSILVAWDADYLDRVAASIDKLLPTLERRDIIATALKDRGALVLARDMDDAADVANRIAPEHLELSVEDPQALAAKIRNAGAIFMGRHTAEALGDYCAGPNHVLPTSGTARFSSPLGVYDFQKRSSLIMASPAGSAALATTASVLARGEGLTAHARSAEYRGRDEV</sequence>
<gene>
    <name evidence="5 8" type="primary">hisD</name>
    <name evidence="8" type="ORF">CKO31_17140</name>
</gene>
<feature type="binding site" evidence="5">
    <location>
        <position position="262"/>
    </location>
    <ligand>
        <name>Zn(2+)</name>
        <dbReference type="ChEBI" id="CHEBI:29105"/>
    </ligand>
</feature>
<feature type="binding site" evidence="5">
    <location>
        <position position="194"/>
    </location>
    <ligand>
        <name>NAD(+)</name>
        <dbReference type="ChEBI" id="CHEBI:57540"/>
    </ligand>
</feature>
<proteinExistence type="inferred from homology"/>
<evidence type="ECO:0000256" key="5">
    <source>
        <dbReference type="HAMAP-Rule" id="MF_01024"/>
    </source>
</evidence>
<evidence type="ECO:0000256" key="7">
    <source>
        <dbReference type="RuleBase" id="RU004175"/>
    </source>
</evidence>
<keyword evidence="2 5" id="KW-0479">Metal-binding</keyword>
<dbReference type="SUPFAM" id="SSF53720">
    <property type="entry name" value="ALDH-like"/>
    <property type="match status" value="1"/>
</dbReference>
<feature type="binding site" evidence="5">
    <location>
        <position position="265"/>
    </location>
    <ligand>
        <name>Zn(2+)</name>
        <dbReference type="ChEBI" id="CHEBI:29105"/>
    </ligand>
</feature>
<feature type="binding site" evidence="5">
    <location>
        <position position="423"/>
    </location>
    <ligand>
        <name>substrate</name>
    </ligand>
</feature>
<feature type="active site" description="Proton acceptor" evidence="5">
    <location>
        <position position="330"/>
    </location>
</feature>
<feature type="active site" description="Proton acceptor" evidence="5">
    <location>
        <position position="331"/>
    </location>
</feature>
<dbReference type="PANTHER" id="PTHR21256:SF2">
    <property type="entry name" value="HISTIDINE BIOSYNTHESIS TRIFUNCTIONAL PROTEIN"/>
    <property type="match status" value="1"/>
</dbReference>
<feature type="binding site" evidence="5">
    <location>
        <position position="133"/>
    </location>
    <ligand>
        <name>NAD(+)</name>
        <dbReference type="ChEBI" id="CHEBI:57540"/>
    </ligand>
</feature>
<dbReference type="EMBL" id="NRRV01000047">
    <property type="protein sequence ID" value="MBK1632433.1"/>
    <property type="molecule type" value="Genomic_DNA"/>
</dbReference>
<dbReference type="CDD" id="cd06572">
    <property type="entry name" value="Histidinol_dh"/>
    <property type="match status" value="1"/>
</dbReference>
<dbReference type="Pfam" id="PF00815">
    <property type="entry name" value="Histidinol_dh"/>
    <property type="match status" value="1"/>
</dbReference>
<evidence type="ECO:0000256" key="3">
    <source>
        <dbReference type="ARBA" id="ARBA00022833"/>
    </source>
</evidence>
<name>A0ABS1CKI0_9GAMM</name>
<evidence type="ECO:0000313" key="9">
    <source>
        <dbReference type="Proteomes" id="UP000748752"/>
    </source>
</evidence>
<evidence type="ECO:0000256" key="1">
    <source>
        <dbReference type="ARBA" id="ARBA00010178"/>
    </source>
</evidence>
<dbReference type="NCBIfam" id="TIGR00069">
    <property type="entry name" value="hisD"/>
    <property type="match status" value="1"/>
</dbReference>
<dbReference type="InterPro" id="IPR022695">
    <property type="entry name" value="Histidinol_DH_monofunct"/>
</dbReference>
<comment type="similarity">
    <text evidence="1 5 6 7">Belongs to the histidinol dehydrogenase family.</text>
</comment>
<dbReference type="RefSeq" id="WP_200239977.1">
    <property type="nucleotide sequence ID" value="NZ_NRRV01000047.1"/>
</dbReference>
<dbReference type="Gene3D" id="1.20.5.1300">
    <property type="match status" value="1"/>
</dbReference>
<comment type="pathway">
    <text evidence="5">Amino-acid biosynthesis; L-histidine biosynthesis; L-histidine from 5-phospho-alpha-D-ribose 1-diphosphate: step 9/9.</text>
</comment>
<dbReference type="PROSITE" id="PS00611">
    <property type="entry name" value="HISOL_DEHYDROGENASE"/>
    <property type="match status" value="1"/>
</dbReference>
<dbReference type="Gene3D" id="3.40.50.1980">
    <property type="entry name" value="Nitrogenase molybdenum iron protein domain"/>
    <property type="match status" value="2"/>
</dbReference>
<evidence type="ECO:0000256" key="2">
    <source>
        <dbReference type="ARBA" id="ARBA00022723"/>
    </source>
</evidence>